<dbReference type="Pfam" id="PF11306">
    <property type="entry name" value="DUF3108"/>
    <property type="match status" value="1"/>
</dbReference>
<name>A0A432W7G8_9GAMM</name>
<feature type="transmembrane region" description="Helical" evidence="1">
    <location>
        <begin position="12"/>
        <end position="31"/>
    </location>
</feature>
<keyword evidence="1" id="KW-1133">Transmembrane helix</keyword>
<evidence type="ECO:0000256" key="1">
    <source>
        <dbReference type="SAM" id="Phobius"/>
    </source>
</evidence>
<keyword evidence="1" id="KW-0812">Transmembrane</keyword>
<dbReference type="Proteomes" id="UP000288293">
    <property type="component" value="Unassembled WGS sequence"/>
</dbReference>
<evidence type="ECO:0000313" key="3">
    <source>
        <dbReference type="Proteomes" id="UP000288293"/>
    </source>
</evidence>
<keyword evidence="1" id="KW-0472">Membrane</keyword>
<reference evidence="2 3" key="1">
    <citation type="journal article" date="2011" name="Front. Microbiol.">
        <title>Genomic signatures of strain selection and enhancement in Bacillus atrophaeus var. globigii, a historical biowarfare simulant.</title>
        <authorList>
            <person name="Gibbons H.S."/>
            <person name="Broomall S.M."/>
            <person name="McNew L.A."/>
            <person name="Daligault H."/>
            <person name="Chapman C."/>
            <person name="Bruce D."/>
            <person name="Karavis M."/>
            <person name="Krepps M."/>
            <person name="McGregor P.A."/>
            <person name="Hong C."/>
            <person name="Park K.H."/>
            <person name="Akmal A."/>
            <person name="Feldman A."/>
            <person name="Lin J.S."/>
            <person name="Chang W.E."/>
            <person name="Higgs B.W."/>
            <person name="Demirev P."/>
            <person name="Lindquist J."/>
            <person name="Liem A."/>
            <person name="Fochler E."/>
            <person name="Read T.D."/>
            <person name="Tapia R."/>
            <person name="Johnson S."/>
            <person name="Bishop-Lilly K.A."/>
            <person name="Detter C."/>
            <person name="Han C."/>
            <person name="Sozhamannan S."/>
            <person name="Rosenzweig C.N."/>
            <person name="Skowronski E.W."/>
        </authorList>
    </citation>
    <scope>NUCLEOTIDE SEQUENCE [LARGE SCALE GENOMIC DNA]</scope>
    <source>
        <strain evidence="2 3">MLST1</strain>
    </source>
</reference>
<accession>A0A432W7G8</accession>
<evidence type="ECO:0000313" key="2">
    <source>
        <dbReference type="EMBL" id="RUO26018.1"/>
    </source>
</evidence>
<organism evidence="2 3">
    <name type="scientific">Aliidiomarina minuta</name>
    <dbReference type="NCBI Taxonomy" id="880057"/>
    <lineage>
        <taxon>Bacteria</taxon>
        <taxon>Pseudomonadati</taxon>
        <taxon>Pseudomonadota</taxon>
        <taxon>Gammaproteobacteria</taxon>
        <taxon>Alteromonadales</taxon>
        <taxon>Idiomarinaceae</taxon>
        <taxon>Aliidiomarina</taxon>
    </lineage>
</organism>
<gene>
    <name evidence="2" type="ORF">CWE09_04640</name>
</gene>
<dbReference type="InterPro" id="IPR021457">
    <property type="entry name" value="DUF3108"/>
</dbReference>
<protein>
    <submittedName>
        <fullName evidence="2">DUF3108 domain-containing protein</fullName>
    </submittedName>
</protein>
<sequence length="277" mass="31871">MLKSDLAITESLLSLFHLSAMVVAGLFATGWPYMKLFVPFAAAAALTTFMAGSAQASEQNNAQMETKPYSAKYELSRRGTTRGHASRVLSRTEQNTWRYYTESYASMLFLSDHRENDTEFLMRNGRVEPLVFDYSREGTGSNQYFTVQFDRPNKELISIAGDEINADWRDDLLDANAVLHQLQVDVAAGGDNWTYQLLDENGNNREYEFARAKTEILQLPYGEVEVVRVDRVRDTDRRQTFFWFAPELNYTLVRMQQLRKGREEAMISLTELNFDDE</sequence>
<dbReference type="EMBL" id="PIPL01000001">
    <property type="protein sequence ID" value="RUO26018.1"/>
    <property type="molecule type" value="Genomic_DNA"/>
</dbReference>
<comment type="caution">
    <text evidence="2">The sequence shown here is derived from an EMBL/GenBank/DDBJ whole genome shotgun (WGS) entry which is preliminary data.</text>
</comment>
<proteinExistence type="predicted"/>
<dbReference type="AlphaFoldDB" id="A0A432W7G8"/>
<keyword evidence="3" id="KW-1185">Reference proteome</keyword>